<keyword evidence="3" id="KW-1185">Reference proteome</keyword>
<keyword evidence="1" id="KW-1133">Transmembrane helix</keyword>
<dbReference type="Proteomes" id="UP000236743">
    <property type="component" value="Unassembled WGS sequence"/>
</dbReference>
<evidence type="ECO:0000256" key="1">
    <source>
        <dbReference type="SAM" id="Phobius"/>
    </source>
</evidence>
<gene>
    <name evidence="2" type="ORF">SAMN04488115_106118</name>
</gene>
<dbReference type="RefSeq" id="WP_103873407.1">
    <property type="nucleotide sequence ID" value="NZ_FNUY01000006.1"/>
</dbReference>
<evidence type="ECO:0000313" key="2">
    <source>
        <dbReference type="EMBL" id="SEG51696.1"/>
    </source>
</evidence>
<feature type="transmembrane region" description="Helical" evidence="1">
    <location>
        <begin position="59"/>
        <end position="78"/>
    </location>
</feature>
<evidence type="ECO:0000313" key="3">
    <source>
        <dbReference type="Proteomes" id="UP000236743"/>
    </source>
</evidence>
<organism evidence="2 3">
    <name type="scientific">Bosea lathyri</name>
    <dbReference type="NCBI Taxonomy" id="1036778"/>
    <lineage>
        <taxon>Bacteria</taxon>
        <taxon>Pseudomonadati</taxon>
        <taxon>Pseudomonadota</taxon>
        <taxon>Alphaproteobacteria</taxon>
        <taxon>Hyphomicrobiales</taxon>
        <taxon>Boseaceae</taxon>
        <taxon>Bosea</taxon>
    </lineage>
</organism>
<proteinExistence type="predicted"/>
<sequence>MTTLLKFAAVMALGIALAILLAFAGSFLVGSAYVLFVKRGALISTSGYLILPWTHGRDGLAFSALGFAIGGLLGMLTWKPIWIAGSRFR</sequence>
<reference evidence="2 3" key="1">
    <citation type="submission" date="2016-10" db="EMBL/GenBank/DDBJ databases">
        <authorList>
            <person name="de Groot N.N."/>
        </authorList>
    </citation>
    <scope>NUCLEOTIDE SEQUENCE [LARGE SCALE GENOMIC DNA]</scope>
    <source>
        <strain evidence="2 3">DSM 26656</strain>
    </source>
</reference>
<feature type="transmembrane region" description="Helical" evidence="1">
    <location>
        <begin position="7"/>
        <end position="36"/>
    </location>
</feature>
<protein>
    <submittedName>
        <fullName evidence="2">Uncharacterized protein</fullName>
    </submittedName>
</protein>
<dbReference type="EMBL" id="FNUY01000006">
    <property type="protein sequence ID" value="SEG51696.1"/>
    <property type="molecule type" value="Genomic_DNA"/>
</dbReference>
<dbReference type="AlphaFoldDB" id="A0A1H6AV47"/>
<keyword evidence="1" id="KW-0472">Membrane</keyword>
<name>A0A1H6AV47_9HYPH</name>
<keyword evidence="1" id="KW-0812">Transmembrane</keyword>
<accession>A0A1H6AV47</accession>
<dbReference type="OrthoDB" id="9925322at2"/>